<dbReference type="Proteomes" id="UP000626092">
    <property type="component" value="Unassembled WGS sequence"/>
</dbReference>
<organism evidence="1 2">
    <name type="scientific">Rhododendron simsii</name>
    <name type="common">Sims's rhododendron</name>
    <dbReference type="NCBI Taxonomy" id="118357"/>
    <lineage>
        <taxon>Eukaryota</taxon>
        <taxon>Viridiplantae</taxon>
        <taxon>Streptophyta</taxon>
        <taxon>Embryophyta</taxon>
        <taxon>Tracheophyta</taxon>
        <taxon>Spermatophyta</taxon>
        <taxon>Magnoliopsida</taxon>
        <taxon>eudicotyledons</taxon>
        <taxon>Gunneridae</taxon>
        <taxon>Pentapetalae</taxon>
        <taxon>asterids</taxon>
        <taxon>Ericales</taxon>
        <taxon>Ericaceae</taxon>
        <taxon>Ericoideae</taxon>
        <taxon>Rhodoreae</taxon>
        <taxon>Rhododendron</taxon>
    </lineage>
</organism>
<evidence type="ECO:0000313" key="1">
    <source>
        <dbReference type="EMBL" id="KAF7143081.1"/>
    </source>
</evidence>
<name>A0A834LNB2_RHOSS</name>
<dbReference type="OrthoDB" id="269405at2759"/>
<protein>
    <submittedName>
        <fullName evidence="1">Uncharacterized protein</fullName>
    </submittedName>
</protein>
<gene>
    <name evidence="1" type="ORF">RHSIM_Rhsim05G0138400</name>
</gene>
<keyword evidence="2" id="KW-1185">Reference proteome</keyword>
<dbReference type="AlphaFoldDB" id="A0A834LNB2"/>
<accession>A0A834LNB2</accession>
<proteinExistence type="predicted"/>
<evidence type="ECO:0000313" key="2">
    <source>
        <dbReference type="Proteomes" id="UP000626092"/>
    </source>
</evidence>
<reference evidence="1" key="1">
    <citation type="submission" date="2019-11" db="EMBL/GenBank/DDBJ databases">
        <authorList>
            <person name="Liu Y."/>
            <person name="Hou J."/>
            <person name="Li T.-Q."/>
            <person name="Guan C.-H."/>
            <person name="Wu X."/>
            <person name="Wu H.-Z."/>
            <person name="Ling F."/>
            <person name="Zhang R."/>
            <person name="Shi X.-G."/>
            <person name="Ren J.-P."/>
            <person name="Chen E.-F."/>
            <person name="Sun J.-M."/>
        </authorList>
    </citation>
    <scope>NUCLEOTIDE SEQUENCE</scope>
    <source>
        <strain evidence="1">Adult_tree_wgs_1</strain>
        <tissue evidence="1">Leaves</tissue>
    </source>
</reference>
<sequence>MDPKMDSGIVRRYYSEAIDSGAAPVPLSLDRTVDVQCVIDIMGHLLVCEVHSLFRIRIHIPLLRVIGATCNSVVSVVSDEEDLFTMSKFKVLKFHI</sequence>
<dbReference type="EMBL" id="WJXA01000005">
    <property type="protein sequence ID" value="KAF7143081.1"/>
    <property type="molecule type" value="Genomic_DNA"/>
</dbReference>
<comment type="caution">
    <text evidence="1">The sequence shown here is derived from an EMBL/GenBank/DDBJ whole genome shotgun (WGS) entry which is preliminary data.</text>
</comment>